<proteinExistence type="predicted"/>
<dbReference type="InterPro" id="IPR036097">
    <property type="entry name" value="HisK_dim/P_sf"/>
</dbReference>
<keyword evidence="6" id="KW-1185">Reference proteome</keyword>
<reference evidence="5 6" key="1">
    <citation type="submission" date="2024-02" db="EMBL/GenBank/DDBJ databases">
        <title>A Gaetbulibacter species isolated from tidal flats and genomic insights of their niches.</title>
        <authorList>
            <person name="Ye Y."/>
        </authorList>
    </citation>
    <scope>NUCLEOTIDE SEQUENCE [LARGE SCALE GENOMIC DNA]</scope>
    <source>
        <strain evidence="5 6">KYW382</strain>
    </source>
</reference>
<dbReference type="RefSeq" id="WP_344739234.1">
    <property type="nucleotide sequence ID" value="NZ_BAABAY010000001.1"/>
</dbReference>
<dbReference type="EC" id="2.7.13.3" evidence="2"/>
<dbReference type="SMART" id="SM00388">
    <property type="entry name" value="HisKA"/>
    <property type="match status" value="1"/>
</dbReference>
<name>A0ABW7MY89_9FLAO</name>
<feature type="domain" description="Histidine kinase" evidence="4">
    <location>
        <begin position="1362"/>
        <end position="1604"/>
    </location>
</feature>
<dbReference type="InterPro" id="IPR005467">
    <property type="entry name" value="His_kinase_dom"/>
</dbReference>
<organism evidence="5 6">
    <name type="scientific">Gaetbulibacter aestuarii</name>
    <dbReference type="NCBI Taxonomy" id="1502358"/>
    <lineage>
        <taxon>Bacteria</taxon>
        <taxon>Pseudomonadati</taxon>
        <taxon>Bacteroidota</taxon>
        <taxon>Flavobacteriia</taxon>
        <taxon>Flavobacteriales</taxon>
        <taxon>Flavobacteriaceae</taxon>
        <taxon>Gaetbulibacter</taxon>
    </lineage>
</organism>
<evidence type="ECO:0000313" key="6">
    <source>
        <dbReference type="Proteomes" id="UP001610100"/>
    </source>
</evidence>
<keyword evidence="5" id="KW-0547">Nucleotide-binding</keyword>
<comment type="caution">
    <text evidence="5">The sequence shown here is derived from an EMBL/GenBank/DDBJ whole genome shotgun (WGS) entry which is preliminary data.</text>
</comment>
<gene>
    <name evidence="5" type="ORF">V8G58_02265</name>
</gene>
<comment type="catalytic activity">
    <reaction evidence="1">
        <text>ATP + protein L-histidine = ADP + protein N-phospho-L-histidine.</text>
        <dbReference type="EC" id="2.7.13.3"/>
    </reaction>
</comment>
<keyword evidence="5" id="KW-0067">ATP-binding</keyword>
<dbReference type="SMART" id="SM00387">
    <property type="entry name" value="HATPase_c"/>
    <property type="match status" value="1"/>
</dbReference>
<dbReference type="InterPro" id="IPR004358">
    <property type="entry name" value="Sig_transdc_His_kin-like_C"/>
</dbReference>
<protein>
    <recommendedName>
        <fullName evidence="2">histidine kinase</fullName>
        <ecNumber evidence="2">2.7.13.3</ecNumber>
    </recommendedName>
</protein>
<dbReference type="InterPro" id="IPR003594">
    <property type="entry name" value="HATPase_dom"/>
</dbReference>
<accession>A0ABW7MY89</accession>
<sequence>MQGHKDLIKLQKLLEEKNRELEIEAALERVRSRTMAMHHTSELQEVINTVHQQLRGLNIAITGGAFITINEEIEDELNCWGAGGTADYAERVHVPFIDRPIYTELVNGIKKGSGLFTETFSNEEKIEFFKHLLKHPPYNEASADRKKELLSKEGGYCRSCFVSNYTSIFIINHHGKKFSDIENDILKRFGIVFEQTYTRFLDLQKAEAQAREAEIELALERVRARTMAMHNSDELSNVASLLFEQIGELGIKVWTTGFNVWLNNDNAYQDWITSPKGGFIEPYIVDTTQFSVFKEVREAKQRGDEFFVQYVGGETIKNMYAELSKFAPKQFEIMLEDGFEFPKHQYDHFVFGSTVSLMFITFEPMPEAHDIFKRFGKVFQQTYTRFLDLQKAEAQARKAQIEVSLERIRAKTMAMHNSHDVGNTVATMYQELVSLQFESFRLGIIIFYEDGLSDLWTIKAKSDGTIDLVIGQLDTRIHPMLQGIFKAWKNKESFFNYELRGQDLIKYYTAINNYPNYPVQIDMDSLPEIQFNRLSFFPDGGLFAFTESPISEEKTQILKRVAGVFGQTYRRYLDLQNAEIQARKSRIDLAVERVRAKALAMNKPEEIINVVGKLKDEIMGLDIPNVVAATIFLKEKNEMVRMWDLSTLEKDNQDYQIPFDITFKLKKRDPNLYVKRVWENPANYFVEIQEGKDFDRLMEWLRENNKNNVATEVEEYMESINLQRLYHTVKTLQSGKLAIDMFEPPSHEMESILTKMGAAFDLAYKRFKDLEKAETQAREAEIQLALERVRARTMAMHKSAELSEVAAVLFEQLKVLGDRPERINIGVVKEDSGQIEFWATEQGGNQIDRSFTTSIEQPTIAKIYAGWKQNNKSLVVDLQGDELKTWITFVKEELKMPFDENLIKDRRVQTMAYFSQGLLLISSPEMIPAKSLDLLERFAAVFNLTYRRFLDLQKAEAQAREAQVEASLERVRAKAMSMHSSEAIGGAISTLFHELETLGVKPLRCGIIIISENKTMNTWTTSTEGVDQAVNISGMIDMTIHPFLERVYKAWKTGEDLFQYTLDGQDAFTYYKALSESPEYELPKNAVPKGRHYCNIFMFKEGGLFSYTQEPVLAEAQSLYLRFTNVFTLTYRRYQDLKTAELRAREAVKQSSLDRVRGEIASMRTSEDLNRITPVIWRELQTLEVPFFRCGVFIINEEDNLLQVYLTTPQGKALGVLNLTLSANKITENVVNSWRNKQIYKTHWSKEEFMSWTHSMMDMGQVKSAETYQGASSAPESLNLHFVPFKQGMLYVGDASPLTNEKLELVKILAESFSIAYSRYEDFRNLEAAKNKIEVTLNELKATQTQLIQSEKMASLGELTAGIAHEIQNPLNFVNNFSEVSKELLEEMKEELEAGNLEDVKDIALDVIQNLEKITHHGKRADGIVKGMLQHSRTSSGVKEPTDINVLADEYLRLAYHGLRAKDKTFNALMNTDFDKNIGNINVIGQDIGRVILNLITNAFYAVTEKYKKLKEDVSETEYQPSVWVSTKKLDQVVEIHVKDNGSGIPKNLIEKIFQPFFTTKPTGSGTGLGLSLSYDIVKAHGGDLNVESLENQGTEFRISLPIK</sequence>
<dbReference type="EMBL" id="JBAWKB010000001">
    <property type="protein sequence ID" value="MFH6770743.1"/>
    <property type="molecule type" value="Genomic_DNA"/>
</dbReference>
<dbReference type="PANTHER" id="PTHR43065:SF42">
    <property type="entry name" value="TWO-COMPONENT SENSOR PPRA"/>
    <property type="match status" value="1"/>
</dbReference>
<dbReference type="PROSITE" id="PS50109">
    <property type="entry name" value="HIS_KIN"/>
    <property type="match status" value="1"/>
</dbReference>
<evidence type="ECO:0000256" key="2">
    <source>
        <dbReference type="ARBA" id="ARBA00012438"/>
    </source>
</evidence>
<dbReference type="GO" id="GO:0005524">
    <property type="term" value="F:ATP binding"/>
    <property type="evidence" value="ECO:0007669"/>
    <property type="project" value="UniProtKB-KW"/>
</dbReference>
<keyword evidence="3" id="KW-0597">Phosphoprotein</keyword>
<dbReference type="Pfam" id="PF02518">
    <property type="entry name" value="HATPase_c"/>
    <property type="match status" value="1"/>
</dbReference>
<dbReference type="Gene3D" id="1.10.287.130">
    <property type="match status" value="1"/>
</dbReference>
<dbReference type="SUPFAM" id="SSF47384">
    <property type="entry name" value="Homodimeric domain of signal transducing histidine kinase"/>
    <property type="match status" value="1"/>
</dbReference>
<evidence type="ECO:0000256" key="1">
    <source>
        <dbReference type="ARBA" id="ARBA00000085"/>
    </source>
</evidence>
<dbReference type="PRINTS" id="PR00344">
    <property type="entry name" value="BCTRLSENSOR"/>
</dbReference>
<dbReference type="Gene3D" id="3.30.565.10">
    <property type="entry name" value="Histidine kinase-like ATPase, C-terminal domain"/>
    <property type="match status" value="1"/>
</dbReference>
<dbReference type="SUPFAM" id="SSF55874">
    <property type="entry name" value="ATPase domain of HSP90 chaperone/DNA topoisomerase II/histidine kinase"/>
    <property type="match status" value="1"/>
</dbReference>
<dbReference type="CDD" id="cd00082">
    <property type="entry name" value="HisKA"/>
    <property type="match status" value="1"/>
</dbReference>
<evidence type="ECO:0000259" key="4">
    <source>
        <dbReference type="PROSITE" id="PS50109"/>
    </source>
</evidence>
<dbReference type="InterPro" id="IPR003661">
    <property type="entry name" value="HisK_dim/P_dom"/>
</dbReference>
<dbReference type="Proteomes" id="UP001610100">
    <property type="component" value="Unassembled WGS sequence"/>
</dbReference>
<dbReference type="InterPro" id="IPR036890">
    <property type="entry name" value="HATPase_C_sf"/>
</dbReference>
<dbReference type="PANTHER" id="PTHR43065">
    <property type="entry name" value="SENSOR HISTIDINE KINASE"/>
    <property type="match status" value="1"/>
</dbReference>
<evidence type="ECO:0000313" key="5">
    <source>
        <dbReference type="EMBL" id="MFH6770743.1"/>
    </source>
</evidence>
<evidence type="ECO:0000256" key="3">
    <source>
        <dbReference type="ARBA" id="ARBA00022553"/>
    </source>
</evidence>